<evidence type="ECO:0000256" key="7">
    <source>
        <dbReference type="ARBA" id="ARBA00023125"/>
    </source>
</evidence>
<keyword evidence="13" id="KW-1185">Reference proteome</keyword>
<evidence type="ECO:0000256" key="6">
    <source>
        <dbReference type="ARBA" id="ARBA00022763"/>
    </source>
</evidence>
<dbReference type="PANTHER" id="PTHR32121">
    <property type="entry name" value="PCNA-INTERACTING PARTNER"/>
    <property type="match status" value="1"/>
</dbReference>
<proteinExistence type="inferred from homology"/>
<dbReference type="GO" id="GO:0006281">
    <property type="term" value="P:DNA repair"/>
    <property type="evidence" value="ECO:0007669"/>
    <property type="project" value="UniProtKB-KW"/>
</dbReference>
<protein>
    <recommendedName>
        <fullName evidence="4">PCNA-interacting partner</fullName>
    </recommendedName>
    <alternativeName>
        <fullName evidence="10">PARP-1 binding protein</fullName>
    </alternativeName>
    <alternativeName>
        <fullName evidence="11">PARP1-binding protein</fullName>
    </alternativeName>
</protein>
<keyword evidence="5" id="KW-0963">Cytoplasm</keyword>
<keyword evidence="6" id="KW-0227">DNA damage</keyword>
<dbReference type="GO" id="GO:0005737">
    <property type="term" value="C:cytoplasm"/>
    <property type="evidence" value="ECO:0007669"/>
    <property type="project" value="UniProtKB-SubCell"/>
</dbReference>
<comment type="similarity">
    <text evidence="3">Belongs to the PARI family.</text>
</comment>
<evidence type="ECO:0000256" key="11">
    <source>
        <dbReference type="ARBA" id="ARBA00032731"/>
    </source>
</evidence>
<reference evidence="12" key="1">
    <citation type="submission" date="2025-08" db="UniProtKB">
        <authorList>
            <consortium name="Ensembl"/>
        </authorList>
    </citation>
    <scope>IDENTIFICATION</scope>
</reference>
<evidence type="ECO:0000256" key="8">
    <source>
        <dbReference type="ARBA" id="ARBA00023204"/>
    </source>
</evidence>
<dbReference type="GO" id="GO:2000042">
    <property type="term" value="P:negative regulation of double-strand break repair via homologous recombination"/>
    <property type="evidence" value="ECO:0007669"/>
    <property type="project" value="InterPro"/>
</dbReference>
<organism evidence="12 13">
    <name type="scientific">Terrapene triunguis</name>
    <name type="common">Three-toed box turtle</name>
    <dbReference type="NCBI Taxonomy" id="2587831"/>
    <lineage>
        <taxon>Eukaryota</taxon>
        <taxon>Metazoa</taxon>
        <taxon>Chordata</taxon>
        <taxon>Craniata</taxon>
        <taxon>Vertebrata</taxon>
        <taxon>Euteleostomi</taxon>
        <taxon>Archelosauria</taxon>
        <taxon>Testudinata</taxon>
        <taxon>Testudines</taxon>
        <taxon>Cryptodira</taxon>
        <taxon>Durocryptodira</taxon>
        <taxon>Testudinoidea</taxon>
        <taxon>Emydidae</taxon>
        <taxon>Terrapene</taxon>
    </lineage>
</organism>
<dbReference type="GO" id="GO:0000785">
    <property type="term" value="C:chromatin"/>
    <property type="evidence" value="ECO:0007669"/>
    <property type="project" value="TreeGrafter"/>
</dbReference>
<dbReference type="Proteomes" id="UP000472274">
    <property type="component" value="Unplaced"/>
</dbReference>
<sequence length="100" mass="11649">MATFQQKILNMIKCFRRQWCLFSNSERTTVCGADCMMMVLQLSMAEVNKQVMLPYLTFRCLENHWDSHSLSLVPLYNECGEIEATQNGIHKSQDARWLIA</sequence>
<evidence type="ECO:0000256" key="2">
    <source>
        <dbReference type="ARBA" id="ARBA00004496"/>
    </source>
</evidence>
<dbReference type="InterPro" id="IPR038932">
    <property type="entry name" value="PARPBP"/>
</dbReference>
<reference evidence="12" key="2">
    <citation type="submission" date="2025-09" db="UniProtKB">
        <authorList>
            <consortium name="Ensembl"/>
        </authorList>
    </citation>
    <scope>IDENTIFICATION</scope>
</reference>
<dbReference type="GO" id="GO:0003677">
    <property type="term" value="F:DNA binding"/>
    <property type="evidence" value="ECO:0007669"/>
    <property type="project" value="UniProtKB-KW"/>
</dbReference>
<dbReference type="PANTHER" id="PTHR32121:SF0">
    <property type="entry name" value="PCNA-INTERACTING PARTNER"/>
    <property type="match status" value="1"/>
</dbReference>
<keyword evidence="7" id="KW-0238">DNA-binding</keyword>
<name>A0A674IU77_9SAUR</name>
<evidence type="ECO:0000313" key="12">
    <source>
        <dbReference type="Ensembl" id="ENSTMTP00000012495.1"/>
    </source>
</evidence>
<evidence type="ECO:0000313" key="13">
    <source>
        <dbReference type="Proteomes" id="UP000472274"/>
    </source>
</evidence>
<evidence type="ECO:0000256" key="1">
    <source>
        <dbReference type="ARBA" id="ARBA00004123"/>
    </source>
</evidence>
<dbReference type="AlphaFoldDB" id="A0A674IU77"/>
<dbReference type="GO" id="GO:0005634">
    <property type="term" value="C:nucleus"/>
    <property type="evidence" value="ECO:0007669"/>
    <property type="project" value="UniProtKB-SubCell"/>
</dbReference>
<evidence type="ECO:0000256" key="9">
    <source>
        <dbReference type="ARBA" id="ARBA00023242"/>
    </source>
</evidence>
<comment type="subcellular location">
    <subcellularLocation>
        <location evidence="2">Cytoplasm</location>
    </subcellularLocation>
    <subcellularLocation>
        <location evidence="1">Nucleus</location>
    </subcellularLocation>
</comment>
<evidence type="ECO:0000256" key="10">
    <source>
        <dbReference type="ARBA" id="ARBA00031632"/>
    </source>
</evidence>
<keyword evidence="8" id="KW-0234">DNA repair</keyword>
<evidence type="ECO:0000256" key="3">
    <source>
        <dbReference type="ARBA" id="ARBA00009135"/>
    </source>
</evidence>
<dbReference type="Ensembl" id="ENSTMTT00000012928.1">
    <property type="protein sequence ID" value="ENSTMTP00000012495.1"/>
    <property type="gene ID" value="ENSTMTG00000009048.1"/>
</dbReference>
<evidence type="ECO:0000256" key="5">
    <source>
        <dbReference type="ARBA" id="ARBA00022490"/>
    </source>
</evidence>
<dbReference type="InParanoid" id="A0A674IU77"/>
<keyword evidence="9" id="KW-0539">Nucleus</keyword>
<accession>A0A674IU77</accession>
<evidence type="ECO:0000256" key="4">
    <source>
        <dbReference type="ARBA" id="ARBA00014320"/>
    </source>
</evidence>